<dbReference type="OMA" id="HGKMYRY"/>
<sequence>MYLSINLIILLCFLPFSYSNNSLEEVDDNEFINLCATEKYVVVLFTKRQCPECENIENELLSVREDLVDSLNAWVVKIYNSNLVQIYSPAKEPALVFMRHGVPLLYSGDINDELILHTFRENKEPNVRELDDSNFEHLTQAASGATTGDWFVLFYSKTCVTSHRLTARWEAVAAALKTRMNIARVNRLDTGAATARRFGVYTTPTFIFFRQGKMYRYQLQSHDVKALIHFATDGYKRIAKSENVPVPKSPFDDLTQLIADYIAENNWVVALGGFCVMIGFALAMRTRKSNSNKSQLKKSKKKDKPKTEENIDKPEKSNTKKSK</sequence>
<feature type="region of interest" description="Disordered" evidence="1">
    <location>
        <begin position="287"/>
        <end position="323"/>
    </location>
</feature>
<evidence type="ECO:0000313" key="5">
    <source>
        <dbReference type="EMBL" id="EEB10573.1"/>
    </source>
</evidence>
<evidence type="ECO:0000313" key="6">
    <source>
        <dbReference type="EnsemblMetazoa" id="PHUM049610-PA"/>
    </source>
</evidence>
<accession>E0VB17</accession>
<evidence type="ECO:0000256" key="2">
    <source>
        <dbReference type="SAM" id="Phobius"/>
    </source>
</evidence>
<feature type="compositionally biased region" description="Basic and acidic residues" evidence="1">
    <location>
        <begin position="305"/>
        <end position="323"/>
    </location>
</feature>
<keyword evidence="2" id="KW-0812">Transmembrane</keyword>
<feature type="transmembrane region" description="Helical" evidence="2">
    <location>
        <begin position="267"/>
        <end position="284"/>
    </location>
</feature>
<feature type="domain" description="Thioredoxin" evidence="4">
    <location>
        <begin position="128"/>
        <end position="227"/>
    </location>
</feature>
<dbReference type="InterPro" id="IPR036249">
    <property type="entry name" value="Thioredoxin-like_sf"/>
</dbReference>
<dbReference type="EMBL" id="AAZO01000585">
    <property type="status" value="NOT_ANNOTATED_CDS"/>
    <property type="molecule type" value="Genomic_DNA"/>
</dbReference>
<reference evidence="5" key="1">
    <citation type="submission" date="2007-04" db="EMBL/GenBank/DDBJ databases">
        <title>Annotation of Pediculus humanus corporis strain USDA.</title>
        <authorList>
            <person name="Kirkness E."/>
            <person name="Hannick L."/>
            <person name="Hass B."/>
            <person name="Bruggner R."/>
            <person name="Lawson D."/>
            <person name="Bidwell S."/>
            <person name="Joardar V."/>
            <person name="Caler E."/>
            <person name="Walenz B."/>
            <person name="Inman J."/>
            <person name="Schobel S."/>
            <person name="Galinsky K."/>
            <person name="Amedeo P."/>
            <person name="Strausberg R."/>
        </authorList>
    </citation>
    <scope>NUCLEOTIDE SEQUENCE</scope>
    <source>
        <strain evidence="5">USDA</strain>
    </source>
</reference>
<dbReference type="EMBL" id="DS235021">
    <property type="protein sequence ID" value="EEB10573.1"/>
    <property type="molecule type" value="Genomic_DNA"/>
</dbReference>
<dbReference type="eggNOG" id="KOG0191">
    <property type="taxonomic scope" value="Eukaryota"/>
</dbReference>
<dbReference type="Proteomes" id="UP000009046">
    <property type="component" value="Unassembled WGS sequence"/>
</dbReference>
<gene>
    <name evidence="6" type="primary">8232848</name>
    <name evidence="5" type="ORF">Phum_PHUM049610</name>
</gene>
<proteinExistence type="predicted"/>
<dbReference type="Gene3D" id="3.40.30.10">
    <property type="entry name" value="Glutaredoxin"/>
    <property type="match status" value="2"/>
</dbReference>
<keyword evidence="3" id="KW-0732">Signal</keyword>
<dbReference type="PANTHER" id="PTHR19991:SF2">
    <property type="entry name" value="GH08893P"/>
    <property type="match status" value="1"/>
</dbReference>
<dbReference type="PANTHER" id="PTHR19991">
    <property type="entry name" value="L 2 01289"/>
    <property type="match status" value="1"/>
</dbReference>
<reference evidence="6" key="3">
    <citation type="submission" date="2021-02" db="UniProtKB">
        <authorList>
            <consortium name="EnsemblMetazoa"/>
        </authorList>
    </citation>
    <scope>IDENTIFICATION</scope>
    <source>
        <strain evidence="6">USDA</strain>
    </source>
</reference>
<dbReference type="Pfam" id="PF00085">
    <property type="entry name" value="Thioredoxin"/>
    <property type="match status" value="1"/>
</dbReference>
<dbReference type="VEuPathDB" id="VectorBase:PHUM049610"/>
<dbReference type="FunCoup" id="E0VB17">
    <property type="interactions" value="222"/>
</dbReference>
<protein>
    <recommendedName>
        <fullName evidence="4">Thioredoxin domain-containing protein</fullName>
    </recommendedName>
</protein>
<dbReference type="RefSeq" id="XP_002423311.1">
    <property type="nucleotide sequence ID" value="XM_002423266.1"/>
</dbReference>
<organism>
    <name type="scientific">Pediculus humanus subsp. corporis</name>
    <name type="common">Body louse</name>
    <dbReference type="NCBI Taxonomy" id="121224"/>
    <lineage>
        <taxon>Eukaryota</taxon>
        <taxon>Metazoa</taxon>
        <taxon>Ecdysozoa</taxon>
        <taxon>Arthropoda</taxon>
        <taxon>Hexapoda</taxon>
        <taxon>Insecta</taxon>
        <taxon>Pterygota</taxon>
        <taxon>Neoptera</taxon>
        <taxon>Paraneoptera</taxon>
        <taxon>Psocodea</taxon>
        <taxon>Troctomorpha</taxon>
        <taxon>Phthiraptera</taxon>
        <taxon>Anoplura</taxon>
        <taxon>Pediculidae</taxon>
        <taxon>Pediculus</taxon>
    </lineage>
</organism>
<feature type="signal peptide" evidence="3">
    <location>
        <begin position="1"/>
        <end position="19"/>
    </location>
</feature>
<evidence type="ECO:0000313" key="7">
    <source>
        <dbReference type="Proteomes" id="UP000009046"/>
    </source>
</evidence>
<evidence type="ECO:0000256" key="3">
    <source>
        <dbReference type="SAM" id="SignalP"/>
    </source>
</evidence>
<dbReference type="AlphaFoldDB" id="E0VB17"/>
<evidence type="ECO:0000259" key="4">
    <source>
        <dbReference type="Pfam" id="PF00085"/>
    </source>
</evidence>
<reference evidence="5" key="2">
    <citation type="submission" date="2007-04" db="EMBL/GenBank/DDBJ databases">
        <title>The genome of the human body louse.</title>
        <authorList>
            <consortium name="The Human Body Louse Genome Consortium"/>
            <person name="Kirkness E."/>
            <person name="Walenz B."/>
            <person name="Hass B."/>
            <person name="Bruggner R."/>
            <person name="Strausberg R."/>
        </authorList>
    </citation>
    <scope>NUCLEOTIDE SEQUENCE</scope>
    <source>
        <strain evidence="5">USDA</strain>
    </source>
</reference>
<dbReference type="GeneID" id="8232848"/>
<dbReference type="InterPro" id="IPR013766">
    <property type="entry name" value="Thioredoxin_domain"/>
</dbReference>
<dbReference type="CDD" id="cd02961">
    <property type="entry name" value="PDI_a_family"/>
    <property type="match status" value="1"/>
</dbReference>
<name>E0VB17_PEDHC</name>
<keyword evidence="2" id="KW-1133">Transmembrane helix</keyword>
<dbReference type="OrthoDB" id="72053at2759"/>
<dbReference type="STRING" id="121224.E0VB17"/>
<feature type="compositionally biased region" description="Basic residues" evidence="1">
    <location>
        <begin position="287"/>
        <end position="304"/>
    </location>
</feature>
<dbReference type="InParanoid" id="E0VB17"/>
<evidence type="ECO:0000256" key="1">
    <source>
        <dbReference type="SAM" id="MobiDB-lite"/>
    </source>
</evidence>
<dbReference type="HOGENOM" id="CLU_079463_0_0_1"/>
<keyword evidence="2" id="KW-0472">Membrane</keyword>
<dbReference type="SUPFAM" id="SSF52833">
    <property type="entry name" value="Thioredoxin-like"/>
    <property type="match status" value="2"/>
</dbReference>
<feature type="chain" id="PRO_5014570025" description="Thioredoxin domain-containing protein" evidence="3">
    <location>
        <begin position="20"/>
        <end position="323"/>
    </location>
</feature>
<dbReference type="CTD" id="8232848"/>
<dbReference type="KEGG" id="phu:Phum_PHUM049610"/>
<dbReference type="EnsemblMetazoa" id="PHUM049610-RA">
    <property type="protein sequence ID" value="PHUM049610-PA"/>
    <property type="gene ID" value="PHUM049610"/>
</dbReference>
<keyword evidence="7" id="KW-1185">Reference proteome</keyword>